<feature type="compositionally biased region" description="Basic and acidic residues" evidence="1">
    <location>
        <begin position="165"/>
        <end position="177"/>
    </location>
</feature>
<sequence>MDFPPPSPPPERPFQYPRPPDGMFNHFSHPRQMPNPPPMPTLRPESSFRPYPLPPDGTSVFYDPPRPRPLQMPNPSLHFDPRIPVQSYNPPPKKTWFLLPTDDIPRLGENNLNGEHQSREEQEKAEAREIWKLKEREMERKVNEALALGTARSYRREREEEERDSEFSRTWELRPEKPQLQGRSRREGKPWHQEQQEETDVRGSCRDRSRERLDRQREFDRPPTMTVREEREAEFREFDRPPSRMTREETEADLRKIDRLKVLHERLIGVCHQIHKEMKDTRRIQKARITREEREADLLEYDKLHEQGTMLWERLQAEMRDTWRLHKALMTGGGGEADLREFDRLHEQARMYWEEMQAKLRDRRRLLVQARTTPEEIEAEMGDKRRLHEQEVPGPTPQYPGPPRRAATERPTDTAHPSDFDRERLTHYIGTQASGAARQINGNIHNLQLHFNGNIYLVNNGSSSCGNLPDHGSNAQSARVPVERPEEVWIAGDHKGATPGRWISYK</sequence>
<name>A0A3N4HKK8_ASCIM</name>
<reference evidence="2 3" key="1">
    <citation type="journal article" date="2018" name="Nat. Ecol. Evol.">
        <title>Pezizomycetes genomes reveal the molecular basis of ectomycorrhizal truffle lifestyle.</title>
        <authorList>
            <person name="Murat C."/>
            <person name="Payen T."/>
            <person name="Noel B."/>
            <person name="Kuo A."/>
            <person name="Morin E."/>
            <person name="Chen J."/>
            <person name="Kohler A."/>
            <person name="Krizsan K."/>
            <person name="Balestrini R."/>
            <person name="Da Silva C."/>
            <person name="Montanini B."/>
            <person name="Hainaut M."/>
            <person name="Levati E."/>
            <person name="Barry K.W."/>
            <person name="Belfiori B."/>
            <person name="Cichocki N."/>
            <person name="Clum A."/>
            <person name="Dockter R.B."/>
            <person name="Fauchery L."/>
            <person name="Guy J."/>
            <person name="Iotti M."/>
            <person name="Le Tacon F."/>
            <person name="Lindquist E.A."/>
            <person name="Lipzen A."/>
            <person name="Malagnac F."/>
            <person name="Mello A."/>
            <person name="Molinier V."/>
            <person name="Miyauchi S."/>
            <person name="Poulain J."/>
            <person name="Riccioni C."/>
            <person name="Rubini A."/>
            <person name="Sitrit Y."/>
            <person name="Splivallo R."/>
            <person name="Traeger S."/>
            <person name="Wang M."/>
            <person name="Zifcakova L."/>
            <person name="Wipf D."/>
            <person name="Zambonelli A."/>
            <person name="Paolocci F."/>
            <person name="Nowrousian M."/>
            <person name="Ottonello S."/>
            <person name="Baldrian P."/>
            <person name="Spatafora J.W."/>
            <person name="Henrissat B."/>
            <person name="Nagy L.G."/>
            <person name="Aury J.M."/>
            <person name="Wincker P."/>
            <person name="Grigoriev I.V."/>
            <person name="Bonfante P."/>
            <person name="Martin F.M."/>
        </authorList>
    </citation>
    <scope>NUCLEOTIDE SEQUENCE [LARGE SCALE GENOMIC DNA]</scope>
    <source>
        <strain evidence="2 3">RN42</strain>
    </source>
</reference>
<gene>
    <name evidence="2" type="ORF">BJ508DRAFT_419062</name>
</gene>
<evidence type="ECO:0000313" key="3">
    <source>
        <dbReference type="Proteomes" id="UP000275078"/>
    </source>
</evidence>
<feature type="compositionally biased region" description="Pro residues" evidence="1">
    <location>
        <begin position="1"/>
        <end position="20"/>
    </location>
</feature>
<feature type="compositionally biased region" description="Pro residues" evidence="1">
    <location>
        <begin position="394"/>
        <end position="403"/>
    </location>
</feature>
<organism evidence="2 3">
    <name type="scientific">Ascobolus immersus RN42</name>
    <dbReference type="NCBI Taxonomy" id="1160509"/>
    <lineage>
        <taxon>Eukaryota</taxon>
        <taxon>Fungi</taxon>
        <taxon>Dikarya</taxon>
        <taxon>Ascomycota</taxon>
        <taxon>Pezizomycotina</taxon>
        <taxon>Pezizomycetes</taxon>
        <taxon>Pezizales</taxon>
        <taxon>Ascobolaceae</taxon>
        <taxon>Ascobolus</taxon>
    </lineage>
</organism>
<protein>
    <submittedName>
        <fullName evidence="2">Uncharacterized protein</fullName>
    </submittedName>
</protein>
<dbReference type="Proteomes" id="UP000275078">
    <property type="component" value="Unassembled WGS sequence"/>
</dbReference>
<keyword evidence="3" id="KW-1185">Reference proteome</keyword>
<feature type="compositionally biased region" description="Basic and acidic residues" evidence="1">
    <location>
        <begin position="184"/>
        <end position="215"/>
    </location>
</feature>
<evidence type="ECO:0000313" key="2">
    <source>
        <dbReference type="EMBL" id="RPA73426.1"/>
    </source>
</evidence>
<dbReference type="EMBL" id="ML119822">
    <property type="protein sequence ID" value="RPA73426.1"/>
    <property type="molecule type" value="Genomic_DNA"/>
</dbReference>
<proteinExistence type="predicted"/>
<feature type="region of interest" description="Disordered" evidence="1">
    <location>
        <begin position="228"/>
        <end position="251"/>
    </location>
</feature>
<feature type="region of interest" description="Disordered" evidence="1">
    <location>
        <begin position="377"/>
        <end position="419"/>
    </location>
</feature>
<feature type="region of interest" description="Disordered" evidence="1">
    <location>
        <begin position="1"/>
        <end position="102"/>
    </location>
</feature>
<feature type="compositionally biased region" description="Basic and acidic residues" evidence="1">
    <location>
        <begin position="381"/>
        <end position="391"/>
    </location>
</feature>
<feature type="compositionally biased region" description="Basic and acidic residues" evidence="1">
    <location>
        <begin position="406"/>
        <end position="419"/>
    </location>
</feature>
<evidence type="ECO:0000256" key="1">
    <source>
        <dbReference type="SAM" id="MobiDB-lite"/>
    </source>
</evidence>
<accession>A0A3N4HKK8</accession>
<dbReference type="AlphaFoldDB" id="A0A3N4HKK8"/>
<feature type="region of interest" description="Disordered" evidence="1">
    <location>
        <begin position="152"/>
        <end position="215"/>
    </location>
</feature>